<dbReference type="CDD" id="cd04301">
    <property type="entry name" value="NAT_SF"/>
    <property type="match status" value="1"/>
</dbReference>
<reference evidence="4 5" key="1">
    <citation type="submission" date="2022-06" db="EMBL/GenBank/DDBJ databases">
        <title>Endosaccharibacter gen. nov., sp. nov., endophytic bacteria isolated from sugarcane.</title>
        <authorList>
            <person name="Pitiwittayakul N."/>
            <person name="Yukphan P."/>
            <person name="Charoenyingcharoen P."/>
            <person name="Tanasupawat S."/>
        </authorList>
    </citation>
    <scope>NUCLEOTIDE SEQUENCE [LARGE SCALE GENOMIC DNA]</scope>
    <source>
        <strain evidence="4 5">KSS8</strain>
    </source>
</reference>
<dbReference type="Pfam" id="PF00583">
    <property type="entry name" value="Acetyltransf_1"/>
    <property type="match status" value="1"/>
</dbReference>
<sequence>MSSRYGLEIRAAQPADGAGLSEMLDANGIALPARILSERIDLQRATPNGTVLLALEWGPPSGLVSVHWHPSLFEPHPVARITTLLVDREQRRRGIGRLLVKAASQAARMAGCDRIALEIGPGAAELTEFGAATGFAPLGSRMVRSLRKHTQS</sequence>
<dbReference type="InterPro" id="IPR000182">
    <property type="entry name" value="GNAT_dom"/>
</dbReference>
<dbReference type="PROSITE" id="PS51186">
    <property type="entry name" value="GNAT"/>
    <property type="match status" value="1"/>
</dbReference>
<dbReference type="RefSeq" id="WP_422862963.1">
    <property type="nucleotide sequence ID" value="NZ_JAMSKV010000002.1"/>
</dbReference>
<keyword evidence="5" id="KW-1185">Reference proteome</keyword>
<name>A0ABT1W3S7_9PROT</name>
<dbReference type="EMBL" id="JAMSKV010000002">
    <property type="protein sequence ID" value="MCQ8277519.1"/>
    <property type="molecule type" value="Genomic_DNA"/>
</dbReference>
<dbReference type="SUPFAM" id="SSF55729">
    <property type="entry name" value="Acyl-CoA N-acyltransferases (Nat)"/>
    <property type="match status" value="1"/>
</dbReference>
<proteinExistence type="predicted"/>
<feature type="domain" description="N-acetyltransferase" evidence="3">
    <location>
        <begin position="7"/>
        <end position="152"/>
    </location>
</feature>
<evidence type="ECO:0000259" key="3">
    <source>
        <dbReference type="PROSITE" id="PS51186"/>
    </source>
</evidence>
<comment type="caution">
    <text evidence="4">The sequence shown here is derived from an EMBL/GenBank/DDBJ whole genome shotgun (WGS) entry which is preliminary data.</text>
</comment>
<keyword evidence="2" id="KW-0012">Acyltransferase</keyword>
<dbReference type="PANTHER" id="PTHR43877">
    <property type="entry name" value="AMINOALKYLPHOSPHONATE N-ACETYLTRANSFERASE-RELATED-RELATED"/>
    <property type="match status" value="1"/>
</dbReference>
<accession>A0ABT1W3S7</accession>
<dbReference type="InterPro" id="IPR016181">
    <property type="entry name" value="Acyl_CoA_acyltransferase"/>
</dbReference>
<evidence type="ECO:0000313" key="4">
    <source>
        <dbReference type="EMBL" id="MCQ8277519.1"/>
    </source>
</evidence>
<evidence type="ECO:0000256" key="2">
    <source>
        <dbReference type="ARBA" id="ARBA00023315"/>
    </source>
</evidence>
<dbReference type="Gene3D" id="3.40.630.30">
    <property type="match status" value="1"/>
</dbReference>
<dbReference type="InterPro" id="IPR050832">
    <property type="entry name" value="Bact_Acetyltransf"/>
</dbReference>
<gene>
    <name evidence="4" type="ORF">NFI95_03520</name>
</gene>
<keyword evidence="1" id="KW-0808">Transferase</keyword>
<evidence type="ECO:0000256" key="1">
    <source>
        <dbReference type="ARBA" id="ARBA00022679"/>
    </source>
</evidence>
<evidence type="ECO:0000313" key="5">
    <source>
        <dbReference type="Proteomes" id="UP001524587"/>
    </source>
</evidence>
<protein>
    <submittedName>
        <fullName evidence="4">GNAT family N-acetyltransferase</fullName>
    </submittedName>
</protein>
<dbReference type="Proteomes" id="UP001524587">
    <property type="component" value="Unassembled WGS sequence"/>
</dbReference>
<organism evidence="4 5">
    <name type="scientific">Endosaccharibacter trunci</name>
    <dbReference type="NCBI Taxonomy" id="2812733"/>
    <lineage>
        <taxon>Bacteria</taxon>
        <taxon>Pseudomonadati</taxon>
        <taxon>Pseudomonadota</taxon>
        <taxon>Alphaproteobacteria</taxon>
        <taxon>Acetobacterales</taxon>
        <taxon>Acetobacteraceae</taxon>
        <taxon>Endosaccharibacter</taxon>
    </lineage>
</organism>